<evidence type="ECO:0000256" key="2">
    <source>
        <dbReference type="PROSITE-ProRule" id="PRU00335"/>
    </source>
</evidence>
<dbReference type="Gene3D" id="1.10.357.10">
    <property type="entry name" value="Tetracycline Repressor, domain 2"/>
    <property type="match status" value="1"/>
</dbReference>
<name>A0ABP8R4K4_9ACTN</name>
<comment type="caution">
    <text evidence="4">The sequence shown here is derived from an EMBL/GenBank/DDBJ whole genome shotgun (WGS) entry which is preliminary data.</text>
</comment>
<dbReference type="SUPFAM" id="SSF46689">
    <property type="entry name" value="Homeodomain-like"/>
    <property type="match status" value="1"/>
</dbReference>
<dbReference type="SUPFAM" id="SSF48498">
    <property type="entry name" value="Tetracyclin repressor-like, C-terminal domain"/>
    <property type="match status" value="1"/>
</dbReference>
<keyword evidence="5" id="KW-1185">Reference proteome</keyword>
<dbReference type="Proteomes" id="UP001500503">
    <property type="component" value="Unassembled WGS sequence"/>
</dbReference>
<dbReference type="PRINTS" id="PR00455">
    <property type="entry name" value="HTHTETR"/>
</dbReference>
<sequence length="204" mass="22064">METETGSRPPAVTGRDPRRRRSLLDAADRIILREGPDVSMASIAAEAGISKPILYRHFGDKSGLYQALAERHVRVLIDGVRTAFRGPGELRERARAAIDTYLATIAANRHLYGFLVHRAGAEDTATHSVMGTLIRGLGGELAETLLAEGRLRDPVRGHIWGHAVVGMVQAAGEWWLEHATVPRATVVDGIVDLLLDGFTAAGHP</sequence>
<evidence type="ECO:0000259" key="3">
    <source>
        <dbReference type="PROSITE" id="PS50977"/>
    </source>
</evidence>
<dbReference type="PROSITE" id="PS01081">
    <property type="entry name" value="HTH_TETR_1"/>
    <property type="match status" value="1"/>
</dbReference>
<feature type="DNA-binding region" description="H-T-H motif" evidence="2">
    <location>
        <begin position="39"/>
        <end position="58"/>
    </location>
</feature>
<protein>
    <submittedName>
        <fullName evidence="4">TetR family transcriptional regulator</fullName>
    </submittedName>
</protein>
<dbReference type="InterPro" id="IPR001647">
    <property type="entry name" value="HTH_TetR"/>
</dbReference>
<gene>
    <name evidence="4" type="ORF">GCM10023191_091740</name>
</gene>
<dbReference type="InterPro" id="IPR009057">
    <property type="entry name" value="Homeodomain-like_sf"/>
</dbReference>
<dbReference type="PROSITE" id="PS50977">
    <property type="entry name" value="HTH_TETR_2"/>
    <property type="match status" value="1"/>
</dbReference>
<feature type="domain" description="HTH tetR-type" evidence="3">
    <location>
        <begin position="17"/>
        <end position="76"/>
    </location>
</feature>
<dbReference type="InterPro" id="IPR050109">
    <property type="entry name" value="HTH-type_TetR-like_transc_reg"/>
</dbReference>
<reference evidence="5" key="1">
    <citation type="journal article" date="2019" name="Int. J. Syst. Evol. Microbiol.">
        <title>The Global Catalogue of Microorganisms (GCM) 10K type strain sequencing project: providing services to taxonomists for standard genome sequencing and annotation.</title>
        <authorList>
            <consortium name="The Broad Institute Genomics Platform"/>
            <consortium name="The Broad Institute Genome Sequencing Center for Infectious Disease"/>
            <person name="Wu L."/>
            <person name="Ma J."/>
        </authorList>
    </citation>
    <scope>NUCLEOTIDE SEQUENCE [LARGE SCALE GENOMIC DNA]</scope>
    <source>
        <strain evidence="5">JCM 17933</strain>
    </source>
</reference>
<dbReference type="Pfam" id="PF00440">
    <property type="entry name" value="TetR_N"/>
    <property type="match status" value="1"/>
</dbReference>
<accession>A0ABP8R4K4</accession>
<dbReference type="RefSeq" id="WP_345474947.1">
    <property type="nucleotide sequence ID" value="NZ_BAABHF010000059.1"/>
</dbReference>
<dbReference type="InterPro" id="IPR036271">
    <property type="entry name" value="Tet_transcr_reg_TetR-rel_C_sf"/>
</dbReference>
<dbReference type="PANTHER" id="PTHR30055:SF227">
    <property type="entry name" value="TRANSCRIPTIONAL REGULATORY PROTEIN (PROBABLY TETR-FAMILY)-RELATED"/>
    <property type="match status" value="1"/>
</dbReference>
<dbReference type="PANTHER" id="PTHR30055">
    <property type="entry name" value="HTH-TYPE TRANSCRIPTIONAL REGULATOR RUTR"/>
    <property type="match status" value="1"/>
</dbReference>
<dbReference type="InterPro" id="IPR045823">
    <property type="entry name" value="TetR_C_32"/>
</dbReference>
<dbReference type="EMBL" id="BAABHF010000059">
    <property type="protein sequence ID" value="GAA4518112.1"/>
    <property type="molecule type" value="Genomic_DNA"/>
</dbReference>
<evidence type="ECO:0000313" key="4">
    <source>
        <dbReference type="EMBL" id="GAA4518112.1"/>
    </source>
</evidence>
<keyword evidence="1 2" id="KW-0238">DNA-binding</keyword>
<proteinExistence type="predicted"/>
<evidence type="ECO:0000256" key="1">
    <source>
        <dbReference type="ARBA" id="ARBA00023125"/>
    </source>
</evidence>
<evidence type="ECO:0000313" key="5">
    <source>
        <dbReference type="Proteomes" id="UP001500503"/>
    </source>
</evidence>
<dbReference type="InterPro" id="IPR023772">
    <property type="entry name" value="DNA-bd_HTH_TetR-type_CS"/>
</dbReference>
<organism evidence="4 5">
    <name type="scientific">Actinoallomurus oryzae</name>
    <dbReference type="NCBI Taxonomy" id="502180"/>
    <lineage>
        <taxon>Bacteria</taxon>
        <taxon>Bacillati</taxon>
        <taxon>Actinomycetota</taxon>
        <taxon>Actinomycetes</taxon>
        <taxon>Streptosporangiales</taxon>
        <taxon>Thermomonosporaceae</taxon>
        <taxon>Actinoallomurus</taxon>
    </lineage>
</organism>
<dbReference type="Pfam" id="PF19344">
    <property type="entry name" value="TetR_C_32"/>
    <property type="match status" value="1"/>
</dbReference>